<gene>
    <name evidence="6" type="ORF">PPROV_000332700</name>
</gene>
<dbReference type="InterPro" id="IPR036322">
    <property type="entry name" value="WD40_repeat_dom_sf"/>
</dbReference>
<accession>A0A830HDJ0</accession>
<dbReference type="SUPFAM" id="SSF57850">
    <property type="entry name" value="RING/U-box"/>
    <property type="match status" value="1"/>
</dbReference>
<evidence type="ECO:0000256" key="4">
    <source>
        <dbReference type="PROSITE-ProRule" id="PRU00175"/>
    </source>
</evidence>
<dbReference type="SUPFAM" id="SSF50978">
    <property type="entry name" value="WD40 repeat-like"/>
    <property type="match status" value="1"/>
</dbReference>
<dbReference type="OrthoDB" id="21204at2759"/>
<dbReference type="InterPro" id="IPR001841">
    <property type="entry name" value="Znf_RING"/>
</dbReference>
<dbReference type="CDD" id="cd16448">
    <property type="entry name" value="RING-H2"/>
    <property type="match status" value="1"/>
</dbReference>
<keyword evidence="7" id="KW-1185">Reference proteome</keyword>
<name>A0A830HDJ0_9CHLO</name>
<evidence type="ECO:0000313" key="7">
    <source>
        <dbReference type="Proteomes" id="UP000660262"/>
    </source>
</evidence>
<sequence>MASSSCTWWNHSSSVVTGNGDEMFTARPPVRSLCAWNTHHSDEPHTTCCAALLADGTLVTNTRLEHVDDSASEAYTPVSASSIASFVPSGRVRACCAVNVTTDNSSSPSSTCKGLLVSSTSGKVAWISFKTHSTHPTLQLLDSNHPFTSAAAFSASMDGSVVACALTNGDVALVDTASRSEVARLSHAKESPPPSSPRCVAISTIRADARILASTYTNNSVRIFDASDGVRVLRGIIVIPSTPTSIALLPPPSTMAESAADAIQVAVGSADGALFEWPWDIRLNKISDDPPIVVGSASTYADGACESLCYGSSAEGIVLAGADGGVRVYRVRESATTLCNDPAMPMHSLDALPWHANCIAKLTVGSPITTMLVREQSNAAGCWTATIGMADGRVAVWRPAADAEQQDKSNHALASACFAESALVMESVARERMRLGAGGALAPAARARLWHGARTDDGSLAAIDAAARVDAWIEAEEDALNFVHAPQQVAVEHGSTCMLCLMEHASGAGSALPCGHIMHKDCLTAWVRDVARQGLWRCPMCRADVAVVAQNDLPTTVYMI</sequence>
<dbReference type="GO" id="GO:0008270">
    <property type="term" value="F:zinc ion binding"/>
    <property type="evidence" value="ECO:0007669"/>
    <property type="project" value="UniProtKB-KW"/>
</dbReference>
<dbReference type="Pfam" id="PF13639">
    <property type="entry name" value="zf-RING_2"/>
    <property type="match status" value="1"/>
</dbReference>
<dbReference type="SMART" id="SM00184">
    <property type="entry name" value="RING"/>
    <property type="match status" value="1"/>
</dbReference>
<reference evidence="6" key="1">
    <citation type="submission" date="2020-10" db="EMBL/GenBank/DDBJ databases">
        <title>Unveiling of a novel bifunctional photoreceptor, Dualchrome1, isolated from a cosmopolitan green alga.</title>
        <authorList>
            <person name="Suzuki S."/>
            <person name="Kawachi M."/>
        </authorList>
    </citation>
    <scope>NUCLEOTIDE SEQUENCE</scope>
    <source>
        <strain evidence="6">NIES 2893</strain>
    </source>
</reference>
<keyword evidence="2 4" id="KW-0863">Zinc-finger</keyword>
<comment type="caution">
    <text evidence="6">The sequence shown here is derived from an EMBL/GenBank/DDBJ whole genome shotgun (WGS) entry which is preliminary data.</text>
</comment>
<evidence type="ECO:0000313" key="6">
    <source>
        <dbReference type="EMBL" id="GHP04573.1"/>
    </source>
</evidence>
<keyword evidence="3" id="KW-0862">Zinc</keyword>
<evidence type="ECO:0000256" key="2">
    <source>
        <dbReference type="ARBA" id="ARBA00022771"/>
    </source>
</evidence>
<dbReference type="PROSITE" id="PS50089">
    <property type="entry name" value="ZF_RING_2"/>
    <property type="match status" value="1"/>
</dbReference>
<keyword evidence="1" id="KW-0479">Metal-binding</keyword>
<dbReference type="Gene3D" id="3.30.40.10">
    <property type="entry name" value="Zinc/RING finger domain, C3HC4 (zinc finger)"/>
    <property type="match status" value="1"/>
</dbReference>
<dbReference type="AlphaFoldDB" id="A0A830HDJ0"/>
<dbReference type="EMBL" id="BNJQ01000008">
    <property type="protein sequence ID" value="GHP04573.1"/>
    <property type="molecule type" value="Genomic_DNA"/>
</dbReference>
<evidence type="ECO:0000256" key="3">
    <source>
        <dbReference type="ARBA" id="ARBA00022833"/>
    </source>
</evidence>
<dbReference type="InterPro" id="IPR015943">
    <property type="entry name" value="WD40/YVTN_repeat-like_dom_sf"/>
</dbReference>
<evidence type="ECO:0000256" key="1">
    <source>
        <dbReference type="ARBA" id="ARBA00022723"/>
    </source>
</evidence>
<dbReference type="Proteomes" id="UP000660262">
    <property type="component" value="Unassembled WGS sequence"/>
</dbReference>
<proteinExistence type="predicted"/>
<feature type="domain" description="RING-type" evidence="5">
    <location>
        <begin position="497"/>
        <end position="542"/>
    </location>
</feature>
<dbReference type="Gene3D" id="2.130.10.10">
    <property type="entry name" value="YVTN repeat-like/Quinoprotein amine dehydrogenase"/>
    <property type="match status" value="1"/>
</dbReference>
<evidence type="ECO:0000259" key="5">
    <source>
        <dbReference type="PROSITE" id="PS50089"/>
    </source>
</evidence>
<organism evidence="6 7">
    <name type="scientific">Pycnococcus provasolii</name>
    <dbReference type="NCBI Taxonomy" id="41880"/>
    <lineage>
        <taxon>Eukaryota</taxon>
        <taxon>Viridiplantae</taxon>
        <taxon>Chlorophyta</taxon>
        <taxon>Pseudoscourfieldiophyceae</taxon>
        <taxon>Pseudoscourfieldiales</taxon>
        <taxon>Pycnococcaceae</taxon>
        <taxon>Pycnococcus</taxon>
    </lineage>
</organism>
<dbReference type="InterPro" id="IPR013083">
    <property type="entry name" value="Znf_RING/FYVE/PHD"/>
</dbReference>
<protein>
    <recommendedName>
        <fullName evidence="5">RING-type domain-containing protein</fullName>
    </recommendedName>
</protein>
<dbReference type="PANTHER" id="PTHR45969">
    <property type="entry name" value="RING ZINC FINGER PROTEIN-RELATED"/>
    <property type="match status" value="1"/>
</dbReference>